<keyword evidence="1" id="KW-0732">Signal</keyword>
<reference evidence="2 3" key="1">
    <citation type="journal article" date="2016" name="Environ. Microbiol.">
        <title>New Methyloceanibacter diversity from North Sea sediments includes methanotroph containing solely the soluble methane monooxygenase.</title>
        <authorList>
            <person name="Vekeman B."/>
            <person name="Kerckhof F.M."/>
            <person name="Cremers G."/>
            <person name="de Vos P."/>
            <person name="Vandamme P."/>
            <person name="Boon N."/>
            <person name="Op den Camp H.J."/>
            <person name="Heylen K."/>
        </authorList>
    </citation>
    <scope>NUCLEOTIDE SEQUENCE [LARGE SCALE GENOMIC DNA]</scope>
    <source>
        <strain evidence="2 3">R-67175</strain>
    </source>
</reference>
<dbReference type="Proteomes" id="UP000094472">
    <property type="component" value="Unassembled WGS sequence"/>
</dbReference>
<evidence type="ECO:0000313" key="3">
    <source>
        <dbReference type="Proteomes" id="UP000094472"/>
    </source>
</evidence>
<feature type="signal peptide" evidence="1">
    <location>
        <begin position="1"/>
        <end position="19"/>
    </location>
</feature>
<dbReference type="EMBL" id="LPWF01000034">
    <property type="protein sequence ID" value="ODR95426.1"/>
    <property type="molecule type" value="Genomic_DNA"/>
</dbReference>
<comment type="caution">
    <text evidence="2">The sequence shown here is derived from an EMBL/GenBank/DDBJ whole genome shotgun (WGS) entry which is preliminary data.</text>
</comment>
<organism evidence="2 3">
    <name type="scientific">Methyloceanibacter superfactus</name>
    <dbReference type="NCBI Taxonomy" id="1774969"/>
    <lineage>
        <taxon>Bacteria</taxon>
        <taxon>Pseudomonadati</taxon>
        <taxon>Pseudomonadota</taxon>
        <taxon>Alphaproteobacteria</taxon>
        <taxon>Hyphomicrobiales</taxon>
        <taxon>Hyphomicrobiaceae</taxon>
        <taxon>Methyloceanibacter</taxon>
    </lineage>
</organism>
<name>A0A1E3VR42_9HYPH</name>
<evidence type="ECO:0008006" key="4">
    <source>
        <dbReference type="Google" id="ProtNLM"/>
    </source>
</evidence>
<dbReference type="InterPro" id="IPR011042">
    <property type="entry name" value="6-blade_b-propeller_TolB-like"/>
</dbReference>
<proteinExistence type="predicted"/>
<accession>A0A1E3VR42</accession>
<gene>
    <name evidence="2" type="ORF">AUC69_02670</name>
</gene>
<dbReference type="AlphaFoldDB" id="A0A1E3VR42"/>
<feature type="chain" id="PRO_5009138528" description="SMP-30/Gluconolactonase/LRE-like region domain-containing protein" evidence="1">
    <location>
        <begin position="20"/>
        <end position="297"/>
    </location>
</feature>
<dbReference type="OrthoDB" id="7675395at2"/>
<keyword evidence="3" id="KW-1185">Reference proteome</keyword>
<dbReference type="Gene3D" id="2.120.10.30">
    <property type="entry name" value="TolB, C-terminal domain"/>
    <property type="match status" value="1"/>
</dbReference>
<evidence type="ECO:0000313" key="2">
    <source>
        <dbReference type="EMBL" id="ODR95426.1"/>
    </source>
</evidence>
<protein>
    <recommendedName>
        <fullName evidence="4">SMP-30/Gluconolactonase/LRE-like region domain-containing protein</fullName>
    </recommendedName>
</protein>
<dbReference type="STRING" id="1774969.AUC69_02670"/>
<dbReference type="RefSeq" id="WP_069442688.1">
    <property type="nucleotide sequence ID" value="NZ_LPWF01000034.1"/>
</dbReference>
<dbReference type="SUPFAM" id="SSF63829">
    <property type="entry name" value="Calcium-dependent phosphotriesterase"/>
    <property type="match status" value="1"/>
</dbReference>
<sequence length="297" mass="31946">MRLLLSLVLTVILAGTAAAEPKLLWEAKGLAQPESVAHDPVTDVFYVSNINGAVMQKDGNGFITRIKPDGTILERSWVKGLNAPTGLALRDRTLYVADVDELVEINAASGNVTKRHKAKGAIFLNDVAIAEDGTVYASDTPMNTIWRLKDGTFEPWLANDDLNGPNGLLVQGDKLIVASFGRMPGEGQKQELAGLLAVNLEDQTIEPMGKGEPVGNLDGLEPLDAGVYLVTDWAGGALYRIDSKGKADLLIDLNQGSADLTFFPPTKTVLIPMMLDNTLAAYRLSEPPPQTQKKKAK</sequence>
<evidence type="ECO:0000256" key="1">
    <source>
        <dbReference type="SAM" id="SignalP"/>
    </source>
</evidence>